<keyword evidence="1" id="KW-0808">Transferase</keyword>
<proteinExistence type="predicted"/>
<keyword evidence="2" id="KW-0677">Repeat</keyword>
<evidence type="ECO:0000256" key="1">
    <source>
        <dbReference type="ARBA" id="ARBA00022679"/>
    </source>
</evidence>
<dbReference type="InterPro" id="IPR011004">
    <property type="entry name" value="Trimer_LpxA-like_sf"/>
</dbReference>
<dbReference type="PROSITE" id="PS00101">
    <property type="entry name" value="HEXAPEP_TRANSFERASES"/>
    <property type="match status" value="1"/>
</dbReference>
<comment type="caution">
    <text evidence="3">The sequence shown here is derived from an EMBL/GenBank/DDBJ whole genome shotgun (WGS) entry which is preliminary data.</text>
</comment>
<dbReference type="SUPFAM" id="SSF51161">
    <property type="entry name" value="Trimeric LpxA-like enzymes"/>
    <property type="match status" value="1"/>
</dbReference>
<sequence>MNEESLPTFITMPTNGYVHPSAVVDPGAEIGEGTKVWHFTHVSSKSVIGKRCSLGQNVYIADHVQIGNGVKIQNNVSVYEGVVLEDDVFCGPSMVFTNVLTPRSAFPRNQSSDYRQTLVKRGASVGANATIVCGVTIGEWALVAAGAVVTRSVPPYALVSGIPARQVGWVCKCGITLTFRKGHVICADCGREYSLEKDIVTITKEV</sequence>
<dbReference type="Proteomes" id="UP001597262">
    <property type="component" value="Unassembled WGS sequence"/>
</dbReference>
<accession>A0ABW3RTT6</accession>
<dbReference type="RefSeq" id="WP_379317050.1">
    <property type="nucleotide sequence ID" value="NZ_JBHTLM010000002.1"/>
</dbReference>
<dbReference type="Pfam" id="PF00132">
    <property type="entry name" value="Hexapep"/>
    <property type="match status" value="1"/>
</dbReference>
<protein>
    <submittedName>
        <fullName evidence="3">DapH/DapD/GlmU-related protein</fullName>
    </submittedName>
</protein>
<reference evidence="4" key="1">
    <citation type="journal article" date="2019" name="Int. J. Syst. Evol. Microbiol.">
        <title>The Global Catalogue of Microorganisms (GCM) 10K type strain sequencing project: providing services to taxonomists for standard genome sequencing and annotation.</title>
        <authorList>
            <consortium name="The Broad Institute Genomics Platform"/>
            <consortium name="The Broad Institute Genome Sequencing Center for Infectious Disease"/>
            <person name="Wu L."/>
            <person name="Ma J."/>
        </authorList>
    </citation>
    <scope>NUCLEOTIDE SEQUENCE [LARGE SCALE GENOMIC DNA]</scope>
    <source>
        <strain evidence="4">CCUG 59189</strain>
    </source>
</reference>
<dbReference type="EMBL" id="JBHTLM010000002">
    <property type="protein sequence ID" value="MFD1175576.1"/>
    <property type="molecule type" value="Genomic_DNA"/>
</dbReference>
<evidence type="ECO:0000256" key="2">
    <source>
        <dbReference type="ARBA" id="ARBA00022737"/>
    </source>
</evidence>
<dbReference type="InterPro" id="IPR018357">
    <property type="entry name" value="Hexapep_transf_CS"/>
</dbReference>
<evidence type="ECO:0000313" key="4">
    <source>
        <dbReference type="Proteomes" id="UP001597262"/>
    </source>
</evidence>
<dbReference type="InterPro" id="IPR050179">
    <property type="entry name" value="Trans_hexapeptide_repeat"/>
</dbReference>
<organism evidence="3 4">
    <name type="scientific">Paenibacillus puldeungensis</name>
    <dbReference type="NCBI Taxonomy" id="696536"/>
    <lineage>
        <taxon>Bacteria</taxon>
        <taxon>Bacillati</taxon>
        <taxon>Bacillota</taxon>
        <taxon>Bacilli</taxon>
        <taxon>Bacillales</taxon>
        <taxon>Paenibacillaceae</taxon>
        <taxon>Paenibacillus</taxon>
    </lineage>
</organism>
<keyword evidence="4" id="KW-1185">Reference proteome</keyword>
<dbReference type="Pfam" id="PF14602">
    <property type="entry name" value="Hexapep_2"/>
    <property type="match status" value="1"/>
</dbReference>
<dbReference type="Gene3D" id="2.160.10.10">
    <property type="entry name" value="Hexapeptide repeat proteins"/>
    <property type="match status" value="1"/>
</dbReference>
<dbReference type="PANTHER" id="PTHR43300:SF4">
    <property type="entry name" value="ACYL-[ACYL-CARRIER-PROTEIN]--UDP-N-ACETYLGLUCOSAMINE O-ACYLTRANSFERASE"/>
    <property type="match status" value="1"/>
</dbReference>
<gene>
    <name evidence="3" type="ORF">ACFQ3W_04565</name>
</gene>
<dbReference type="CDD" id="cd03358">
    <property type="entry name" value="LbH_WxcM_N_like"/>
    <property type="match status" value="1"/>
</dbReference>
<evidence type="ECO:0000313" key="3">
    <source>
        <dbReference type="EMBL" id="MFD1175576.1"/>
    </source>
</evidence>
<dbReference type="PANTHER" id="PTHR43300">
    <property type="entry name" value="ACETYLTRANSFERASE"/>
    <property type="match status" value="1"/>
</dbReference>
<name>A0ABW3RTT6_9BACL</name>
<dbReference type="InterPro" id="IPR001451">
    <property type="entry name" value="Hexapep"/>
</dbReference>